<dbReference type="KEGG" id="dtn:DTL3_1583"/>
<evidence type="ECO:0008006" key="3">
    <source>
        <dbReference type="Google" id="ProtNLM"/>
    </source>
</evidence>
<name>A0A0C7NSV5_DEFTU</name>
<gene>
    <name evidence="1" type="ORF">DTL3_1583</name>
</gene>
<protein>
    <recommendedName>
        <fullName evidence="3">Cell shape protein MreC</fullName>
    </recommendedName>
</protein>
<dbReference type="STRING" id="1006576.DTL3_1583"/>
<organism evidence="1 2">
    <name type="scientific">Defluviitoga tunisiensis</name>
    <dbReference type="NCBI Taxonomy" id="1006576"/>
    <lineage>
        <taxon>Bacteria</taxon>
        <taxon>Thermotogati</taxon>
        <taxon>Thermotogota</taxon>
        <taxon>Thermotogae</taxon>
        <taxon>Petrotogales</taxon>
        <taxon>Petrotogaceae</taxon>
        <taxon>Defluviitoga</taxon>
    </lineage>
</organism>
<evidence type="ECO:0000313" key="1">
    <source>
        <dbReference type="EMBL" id="CEP78872.1"/>
    </source>
</evidence>
<dbReference type="HOGENOM" id="CLU_1228962_0_0_0"/>
<accession>A0A0C7NSV5</accession>
<proteinExistence type="predicted"/>
<dbReference type="AlphaFoldDB" id="A0A0C7NSV5"/>
<keyword evidence="2" id="KW-1185">Reference proteome</keyword>
<reference evidence="2" key="1">
    <citation type="submission" date="2014-11" db="EMBL/GenBank/DDBJ databases">
        <authorList>
            <person name="Wibberg D."/>
        </authorList>
    </citation>
    <scope>NUCLEOTIDE SEQUENCE [LARGE SCALE GENOMIC DNA]</scope>
    <source>
        <strain evidence="2">L3</strain>
    </source>
</reference>
<evidence type="ECO:0000313" key="2">
    <source>
        <dbReference type="Proteomes" id="UP000032809"/>
    </source>
</evidence>
<dbReference type="EMBL" id="LN824141">
    <property type="protein sequence ID" value="CEP78872.1"/>
    <property type="molecule type" value="Genomic_DNA"/>
</dbReference>
<dbReference type="Proteomes" id="UP000032809">
    <property type="component" value="Chromosome I"/>
</dbReference>
<sequence>MLFLTLLIFITIFFNLFINASSNIVEIIMFPGNYLFSRLYSKIESRSVSEEILNSVLQSVQRNPFFIVEDKNVEDKGIGIYYGIILRETNRNFTVLTRDNNIDENYLVVNEEGILLGFVEKVYSNNILVRKIGWGNQILFGRVENLDVLIKENHGDLLVEIPDNYILSQDNLKLLLDLPFYISEESSKNTFLIGDLVSKYGEFYLFKPFRNQSYLVYIFPY</sequence>